<dbReference type="GO" id="GO:0015774">
    <property type="term" value="P:polysaccharide transport"/>
    <property type="evidence" value="ECO:0007669"/>
    <property type="project" value="UniProtKB-KW"/>
</dbReference>
<dbReference type="GO" id="GO:0015920">
    <property type="term" value="P:lipopolysaccharide transport"/>
    <property type="evidence" value="ECO:0007669"/>
    <property type="project" value="TreeGrafter"/>
</dbReference>
<keyword evidence="8" id="KW-0625">Polysaccharide transport</keyword>
<evidence type="ECO:0000256" key="3">
    <source>
        <dbReference type="ARBA" id="ARBA00022448"/>
    </source>
</evidence>
<evidence type="ECO:0000256" key="7">
    <source>
        <dbReference type="ARBA" id="ARBA00022989"/>
    </source>
</evidence>
<keyword evidence="6 10" id="KW-0812">Transmembrane</keyword>
<dbReference type="KEGG" id="gox:GOX1485"/>
<evidence type="ECO:0000256" key="2">
    <source>
        <dbReference type="ARBA" id="ARBA00007783"/>
    </source>
</evidence>
<evidence type="ECO:0000256" key="5">
    <source>
        <dbReference type="ARBA" id="ARBA00022597"/>
    </source>
</evidence>
<evidence type="ECO:0000313" key="13">
    <source>
        <dbReference type="Proteomes" id="UP000006375"/>
    </source>
</evidence>
<sequence>MTGMGTHGSFTRSLIIQRRVIWALFLRETLTRYGRHNIGVLWLFGEPMLFTLGITALWTLLRMSHSSHIPIVAFALTGYSTVLVWRNMPNRLNKAIEIHLGLMHHRNVRPIDIYIARVLLEVGGVTTSFVVLSAVFCTIGWMDPPENILEVIGGWTLMVWFGAALAILVGSVSEHSELFERLWHPITYILIGFSGLGFLVDAMPAAAQKYLLLVPMVNCSEIIRDGYFGSLFVAHYDVLYVVIWNIVLSFFAMIGVRSVSRGTALQ</sequence>
<keyword evidence="13" id="KW-1185">Reference proteome</keyword>
<name>Q5FQW8_GLUOX</name>
<feature type="transmembrane region" description="Helical" evidence="10">
    <location>
        <begin position="40"/>
        <end position="61"/>
    </location>
</feature>
<gene>
    <name evidence="12" type="ordered locus">GOX1485</name>
</gene>
<dbReference type="PANTHER" id="PTHR30413">
    <property type="entry name" value="INNER MEMBRANE TRANSPORT PERMEASE"/>
    <property type="match status" value="1"/>
</dbReference>
<dbReference type="InterPro" id="IPR013525">
    <property type="entry name" value="ABC2_TM"/>
</dbReference>
<dbReference type="AlphaFoldDB" id="Q5FQW8"/>
<evidence type="ECO:0000256" key="9">
    <source>
        <dbReference type="ARBA" id="ARBA00023136"/>
    </source>
</evidence>
<dbReference type="STRING" id="290633.GOX1485"/>
<organism evidence="12 13">
    <name type="scientific">Gluconobacter oxydans (strain 621H)</name>
    <name type="common">Gluconobacter suboxydans</name>
    <dbReference type="NCBI Taxonomy" id="290633"/>
    <lineage>
        <taxon>Bacteria</taxon>
        <taxon>Pseudomonadati</taxon>
        <taxon>Pseudomonadota</taxon>
        <taxon>Alphaproteobacteria</taxon>
        <taxon>Acetobacterales</taxon>
        <taxon>Acetobacteraceae</taxon>
        <taxon>Gluconobacter</taxon>
    </lineage>
</organism>
<keyword evidence="9 10" id="KW-0472">Membrane</keyword>
<evidence type="ECO:0000256" key="6">
    <source>
        <dbReference type="ARBA" id="ARBA00022692"/>
    </source>
</evidence>
<proteinExistence type="inferred from homology"/>
<evidence type="ECO:0000313" key="12">
    <source>
        <dbReference type="EMBL" id="AAW61228.1"/>
    </source>
</evidence>
<evidence type="ECO:0000256" key="4">
    <source>
        <dbReference type="ARBA" id="ARBA00022475"/>
    </source>
</evidence>
<feature type="transmembrane region" description="Helical" evidence="10">
    <location>
        <begin position="67"/>
        <end position="85"/>
    </location>
</feature>
<evidence type="ECO:0000259" key="11">
    <source>
        <dbReference type="Pfam" id="PF01061"/>
    </source>
</evidence>
<protein>
    <submittedName>
        <fullName evidence="12">Capsule polysaccharide export inner-membrane protein</fullName>
    </submittedName>
</protein>
<keyword evidence="7 10" id="KW-1133">Transmembrane helix</keyword>
<dbReference type="PRINTS" id="PR00164">
    <property type="entry name" value="ABC2TRNSPORT"/>
</dbReference>
<feature type="transmembrane region" description="Helical" evidence="10">
    <location>
        <begin position="238"/>
        <end position="256"/>
    </location>
</feature>
<dbReference type="eggNOG" id="COG1682">
    <property type="taxonomic scope" value="Bacteria"/>
</dbReference>
<comment type="similarity">
    <text evidence="2">Belongs to the ABC-2 integral membrane protein family.</text>
</comment>
<dbReference type="GO" id="GO:0140359">
    <property type="term" value="F:ABC-type transporter activity"/>
    <property type="evidence" value="ECO:0007669"/>
    <property type="project" value="InterPro"/>
</dbReference>
<evidence type="ECO:0000256" key="10">
    <source>
        <dbReference type="SAM" id="Phobius"/>
    </source>
</evidence>
<feature type="transmembrane region" description="Helical" evidence="10">
    <location>
        <begin position="118"/>
        <end position="142"/>
    </location>
</feature>
<dbReference type="HOGENOM" id="CLU_060703_5_1_5"/>
<feature type="domain" description="ABC-2 type transporter transmembrane" evidence="11">
    <location>
        <begin position="21"/>
        <end position="227"/>
    </location>
</feature>
<keyword evidence="3" id="KW-0813">Transport</keyword>
<feature type="transmembrane region" description="Helical" evidence="10">
    <location>
        <begin position="148"/>
        <end position="170"/>
    </location>
</feature>
<reference evidence="12 13" key="1">
    <citation type="journal article" date="2005" name="Nat. Biotechnol.">
        <title>Complete genome sequence of the acetic acid bacterium Gluconobacter oxydans.</title>
        <authorList>
            <person name="Prust C."/>
            <person name="Hoffmeister M."/>
            <person name="Liesegang H."/>
            <person name="Wiezer A."/>
            <person name="Fricke W.F."/>
            <person name="Ehrenreich A."/>
            <person name="Gottschalk G."/>
            <person name="Deppenmeier U."/>
        </authorList>
    </citation>
    <scope>NUCLEOTIDE SEQUENCE [LARGE SCALE GENOMIC DNA]</scope>
    <source>
        <strain evidence="12 13">621H</strain>
    </source>
</reference>
<evidence type="ECO:0000256" key="1">
    <source>
        <dbReference type="ARBA" id="ARBA00004651"/>
    </source>
</evidence>
<accession>Q5FQW8</accession>
<keyword evidence="4" id="KW-1003">Cell membrane</keyword>
<dbReference type="InterPro" id="IPR000412">
    <property type="entry name" value="ABC_2_transport"/>
</dbReference>
<keyword evidence="5" id="KW-0762">Sugar transport</keyword>
<evidence type="ECO:0000256" key="8">
    <source>
        <dbReference type="ARBA" id="ARBA00023047"/>
    </source>
</evidence>
<dbReference type="GO" id="GO:0043190">
    <property type="term" value="C:ATP-binding cassette (ABC) transporter complex"/>
    <property type="evidence" value="ECO:0007669"/>
    <property type="project" value="InterPro"/>
</dbReference>
<dbReference type="EMBL" id="CP000009">
    <property type="protein sequence ID" value="AAW61228.1"/>
    <property type="molecule type" value="Genomic_DNA"/>
</dbReference>
<feature type="transmembrane region" description="Helical" evidence="10">
    <location>
        <begin position="182"/>
        <end position="207"/>
    </location>
</feature>
<dbReference type="PANTHER" id="PTHR30413:SF10">
    <property type="entry name" value="CAPSULE POLYSACCHARIDE EXPORT INNER-MEMBRANE PROTEIN CTRC"/>
    <property type="match status" value="1"/>
</dbReference>
<dbReference type="Pfam" id="PF01061">
    <property type="entry name" value="ABC2_membrane"/>
    <property type="match status" value="1"/>
</dbReference>
<comment type="subcellular location">
    <subcellularLocation>
        <location evidence="1">Cell membrane</location>
        <topology evidence="1">Multi-pass membrane protein</topology>
    </subcellularLocation>
</comment>
<dbReference type="Proteomes" id="UP000006375">
    <property type="component" value="Chromosome"/>
</dbReference>